<dbReference type="EMBL" id="RWJN01000059">
    <property type="protein sequence ID" value="TCD68725.1"/>
    <property type="molecule type" value="Genomic_DNA"/>
</dbReference>
<dbReference type="CDD" id="cd18186">
    <property type="entry name" value="BTB_POZ_ZBTB_KLHL-like"/>
    <property type="match status" value="1"/>
</dbReference>
<dbReference type="SUPFAM" id="SSF54695">
    <property type="entry name" value="POZ domain"/>
    <property type="match status" value="1"/>
</dbReference>
<dbReference type="OrthoDB" id="3027208at2759"/>
<dbReference type="Pfam" id="PF00651">
    <property type="entry name" value="BTB"/>
    <property type="match status" value="1"/>
</dbReference>
<dbReference type="Proteomes" id="UP000292702">
    <property type="component" value="Unassembled WGS sequence"/>
</dbReference>
<dbReference type="Gene3D" id="3.30.710.10">
    <property type="entry name" value="Potassium Channel Kv1.1, Chain A"/>
    <property type="match status" value="1"/>
</dbReference>
<organism evidence="3 4">
    <name type="scientific">Steccherinum ochraceum</name>
    <dbReference type="NCBI Taxonomy" id="92696"/>
    <lineage>
        <taxon>Eukaryota</taxon>
        <taxon>Fungi</taxon>
        <taxon>Dikarya</taxon>
        <taxon>Basidiomycota</taxon>
        <taxon>Agaricomycotina</taxon>
        <taxon>Agaricomycetes</taxon>
        <taxon>Polyporales</taxon>
        <taxon>Steccherinaceae</taxon>
        <taxon>Steccherinum</taxon>
    </lineage>
</organism>
<name>A0A4R0RR61_9APHY</name>
<protein>
    <recommendedName>
        <fullName evidence="2">BTB domain-containing protein</fullName>
    </recommendedName>
</protein>
<reference evidence="3 4" key="1">
    <citation type="submission" date="2018-11" db="EMBL/GenBank/DDBJ databases">
        <title>Genome assembly of Steccherinum ochraceum LE-BIN_3174, the white-rot fungus of the Steccherinaceae family (The Residual Polyporoid clade, Polyporales, Basidiomycota).</title>
        <authorList>
            <person name="Fedorova T.V."/>
            <person name="Glazunova O.A."/>
            <person name="Landesman E.O."/>
            <person name="Moiseenko K.V."/>
            <person name="Psurtseva N.V."/>
            <person name="Savinova O.S."/>
            <person name="Shakhova N.V."/>
            <person name="Tyazhelova T.V."/>
            <person name="Vasina D.V."/>
        </authorList>
    </citation>
    <scope>NUCLEOTIDE SEQUENCE [LARGE SCALE GENOMIC DNA]</scope>
    <source>
        <strain evidence="3 4">LE-BIN_3174</strain>
    </source>
</reference>
<dbReference type="InterPro" id="IPR011333">
    <property type="entry name" value="SKP1/BTB/POZ_sf"/>
</dbReference>
<dbReference type="PROSITE" id="PS50097">
    <property type="entry name" value="BTB"/>
    <property type="match status" value="1"/>
</dbReference>
<feature type="region of interest" description="Disordered" evidence="1">
    <location>
        <begin position="1"/>
        <end position="29"/>
    </location>
</feature>
<evidence type="ECO:0000313" key="3">
    <source>
        <dbReference type="EMBL" id="TCD68725.1"/>
    </source>
</evidence>
<dbReference type="InterPro" id="IPR000210">
    <property type="entry name" value="BTB/POZ_dom"/>
</dbReference>
<evidence type="ECO:0000259" key="2">
    <source>
        <dbReference type="PROSITE" id="PS50097"/>
    </source>
</evidence>
<evidence type="ECO:0000256" key="1">
    <source>
        <dbReference type="SAM" id="MobiDB-lite"/>
    </source>
</evidence>
<dbReference type="SMART" id="SM00225">
    <property type="entry name" value="BTB"/>
    <property type="match status" value="1"/>
</dbReference>
<feature type="domain" description="BTB" evidence="2">
    <location>
        <begin position="36"/>
        <end position="99"/>
    </location>
</feature>
<gene>
    <name evidence="3" type="ORF">EIP91_010009</name>
</gene>
<comment type="caution">
    <text evidence="3">The sequence shown here is derived from an EMBL/GenBank/DDBJ whole genome shotgun (WGS) entry which is preliminary data.</text>
</comment>
<evidence type="ECO:0000313" key="4">
    <source>
        <dbReference type="Proteomes" id="UP000292702"/>
    </source>
</evidence>
<sequence>MAEPPAKRPRSDQADDEAHNPSATTYERGDHWFEDGNVVLVTQSTAFRVHRGVLTKHSDVFKDMFTVPQPANVEMMEGCPVVHLTDTKEDLGRLLTLLFGLPYSSIGFQRRPRFILVSTMLRLGTKYQIEVLRTDALRRLQNVFPSKLEKFRNSYTVEYDEELDGHSSESDTFFTQAINMQTEDAITVVNLARMFDLPGLLPGAFYCCSQLCRKTIMGGYLDEDKTLHKLSQEDALRIWLAETEMRVADAKTEMFIIKAEPSPECLTRQACTAVLSQHRELRSLWIQASPDILPDVSLQDSTSGNLGESGRDVSSQCPHASRGILKPT</sequence>
<dbReference type="AlphaFoldDB" id="A0A4R0RR61"/>
<feature type="compositionally biased region" description="Polar residues" evidence="1">
    <location>
        <begin position="298"/>
        <end position="318"/>
    </location>
</feature>
<feature type="compositionally biased region" description="Basic and acidic residues" evidence="1">
    <location>
        <begin position="1"/>
        <end position="19"/>
    </location>
</feature>
<accession>A0A4R0RR61</accession>
<proteinExistence type="predicted"/>
<feature type="region of interest" description="Disordered" evidence="1">
    <location>
        <begin position="297"/>
        <end position="328"/>
    </location>
</feature>
<keyword evidence="4" id="KW-1185">Reference proteome</keyword>